<comment type="similarity">
    <text evidence="1">Belongs to the sigma-70 factor family. ECF subfamily.</text>
</comment>
<gene>
    <name evidence="8" type="ORF">L0U89_01865</name>
</gene>
<evidence type="ECO:0000313" key="9">
    <source>
        <dbReference type="Proteomes" id="UP001201449"/>
    </source>
</evidence>
<accession>A0ABS9BP20</accession>
<evidence type="ECO:0000256" key="4">
    <source>
        <dbReference type="ARBA" id="ARBA00023125"/>
    </source>
</evidence>
<dbReference type="Gene3D" id="1.10.10.10">
    <property type="entry name" value="Winged helix-like DNA-binding domain superfamily/Winged helix DNA-binding domain"/>
    <property type="match status" value="1"/>
</dbReference>
<dbReference type="InterPro" id="IPR013324">
    <property type="entry name" value="RNA_pol_sigma_r3/r4-like"/>
</dbReference>
<dbReference type="EMBL" id="JAKEVZ010000001">
    <property type="protein sequence ID" value="MCF1749803.1"/>
    <property type="molecule type" value="Genomic_DNA"/>
</dbReference>
<proteinExistence type="inferred from homology"/>
<evidence type="ECO:0000313" key="8">
    <source>
        <dbReference type="EMBL" id="MCF1749803.1"/>
    </source>
</evidence>
<keyword evidence="9" id="KW-1185">Reference proteome</keyword>
<evidence type="ECO:0000256" key="2">
    <source>
        <dbReference type="ARBA" id="ARBA00023015"/>
    </source>
</evidence>
<dbReference type="InterPro" id="IPR039425">
    <property type="entry name" value="RNA_pol_sigma-70-like"/>
</dbReference>
<dbReference type="PANTHER" id="PTHR43133:SF8">
    <property type="entry name" value="RNA POLYMERASE SIGMA FACTOR HI_1459-RELATED"/>
    <property type="match status" value="1"/>
</dbReference>
<dbReference type="SUPFAM" id="SSF88946">
    <property type="entry name" value="Sigma2 domain of RNA polymerase sigma factors"/>
    <property type="match status" value="1"/>
</dbReference>
<keyword evidence="3" id="KW-0731">Sigma factor</keyword>
<name>A0ABS9BP20_9BACT</name>
<dbReference type="InterPro" id="IPR013249">
    <property type="entry name" value="RNA_pol_sigma70_r4_t2"/>
</dbReference>
<evidence type="ECO:0000256" key="3">
    <source>
        <dbReference type="ARBA" id="ARBA00023082"/>
    </source>
</evidence>
<comment type="caution">
    <text evidence="8">The sequence shown here is derived from an EMBL/GenBank/DDBJ whole genome shotgun (WGS) entry which is preliminary data.</text>
</comment>
<keyword evidence="4" id="KW-0238">DNA-binding</keyword>
<dbReference type="InterPro" id="IPR013325">
    <property type="entry name" value="RNA_pol_sigma_r2"/>
</dbReference>
<evidence type="ECO:0000256" key="5">
    <source>
        <dbReference type="ARBA" id="ARBA00023163"/>
    </source>
</evidence>
<dbReference type="PANTHER" id="PTHR43133">
    <property type="entry name" value="RNA POLYMERASE ECF-TYPE SIGMA FACTO"/>
    <property type="match status" value="1"/>
</dbReference>
<dbReference type="RefSeq" id="WP_234859956.1">
    <property type="nucleotide sequence ID" value="NZ_JAKEVZ010000001.1"/>
</dbReference>
<dbReference type="Proteomes" id="UP001201449">
    <property type="component" value="Unassembled WGS sequence"/>
</dbReference>
<dbReference type="SUPFAM" id="SSF88659">
    <property type="entry name" value="Sigma3 and sigma4 domains of RNA polymerase sigma factors"/>
    <property type="match status" value="1"/>
</dbReference>
<evidence type="ECO:0000256" key="1">
    <source>
        <dbReference type="ARBA" id="ARBA00010641"/>
    </source>
</evidence>
<feature type="domain" description="RNA polymerase sigma factor 70 region 4 type 2" evidence="7">
    <location>
        <begin position="151"/>
        <end position="199"/>
    </location>
</feature>
<dbReference type="NCBIfam" id="TIGR02937">
    <property type="entry name" value="sigma70-ECF"/>
    <property type="match status" value="1"/>
</dbReference>
<evidence type="ECO:0000259" key="6">
    <source>
        <dbReference type="Pfam" id="PF04542"/>
    </source>
</evidence>
<reference evidence="8 9" key="1">
    <citation type="submission" date="2022-01" db="EMBL/GenBank/DDBJ databases">
        <title>Mariniradius saccharolyticus sp. nov., isolated from sediment of a river.</title>
        <authorList>
            <person name="Liu H."/>
        </authorList>
    </citation>
    <scope>NUCLEOTIDE SEQUENCE [LARGE SCALE GENOMIC DNA]</scope>
    <source>
        <strain evidence="8 9">RY-2</strain>
    </source>
</reference>
<keyword evidence="2" id="KW-0805">Transcription regulation</keyword>
<dbReference type="InterPro" id="IPR014284">
    <property type="entry name" value="RNA_pol_sigma-70_dom"/>
</dbReference>
<protein>
    <submittedName>
        <fullName evidence="8">RNA polymerase sigma factor</fullName>
    </submittedName>
</protein>
<evidence type="ECO:0000259" key="7">
    <source>
        <dbReference type="Pfam" id="PF08281"/>
    </source>
</evidence>
<dbReference type="Pfam" id="PF04542">
    <property type="entry name" value="Sigma70_r2"/>
    <property type="match status" value="1"/>
</dbReference>
<keyword evidence="5" id="KW-0804">Transcription</keyword>
<dbReference type="Pfam" id="PF08281">
    <property type="entry name" value="Sigma70_r4_2"/>
    <property type="match status" value="1"/>
</dbReference>
<feature type="domain" description="RNA polymerase sigma-70 region 2" evidence="6">
    <location>
        <begin position="59"/>
        <end position="124"/>
    </location>
</feature>
<dbReference type="CDD" id="cd06171">
    <property type="entry name" value="Sigma70_r4"/>
    <property type="match status" value="1"/>
</dbReference>
<sequence length="210" mass="24387">MRKTIWKLAKSKPSSVSFGERFFFSVRNIWKKLDFSCHIIPTFRHQVSDMQHEQLEQTVKALHRDAYIWARQCCRFDDEMAKDVLQQVYLKILESKAVYRGKSSVKTWLFSVIRFTAIGSLAQANAILPLLEDYDVPDEVVSSDADRSPEELIQLLPAKQRDVLLLVFYHGLTLEKAAEVMEIGLGTVRTHYDRGKKNLKKLIEKSRIEQ</sequence>
<dbReference type="InterPro" id="IPR036388">
    <property type="entry name" value="WH-like_DNA-bd_sf"/>
</dbReference>
<dbReference type="InterPro" id="IPR007627">
    <property type="entry name" value="RNA_pol_sigma70_r2"/>
</dbReference>
<dbReference type="Gene3D" id="1.10.1740.10">
    <property type="match status" value="1"/>
</dbReference>
<organism evidence="8 9">
    <name type="scientific">Mariniradius sediminis</name>
    <dbReference type="NCBI Taxonomy" id="2909237"/>
    <lineage>
        <taxon>Bacteria</taxon>
        <taxon>Pseudomonadati</taxon>
        <taxon>Bacteroidota</taxon>
        <taxon>Cytophagia</taxon>
        <taxon>Cytophagales</taxon>
        <taxon>Cyclobacteriaceae</taxon>
        <taxon>Mariniradius</taxon>
    </lineage>
</organism>